<dbReference type="RefSeq" id="XP_044720251.1">
    <property type="nucleotide sequence ID" value="XM_044863719.1"/>
</dbReference>
<dbReference type="AlphaFoldDB" id="A0A9P8MV41"/>
<protein>
    <submittedName>
        <fullName evidence="2">Polyketide synthase dehydratase domain-containing protein</fullName>
    </submittedName>
</protein>
<name>A0A9P8MV41_9HYPO</name>
<comment type="caution">
    <text evidence="2">The sequence shown here is derived from an EMBL/GenBank/DDBJ whole genome shotgun (WGS) entry which is preliminary data.</text>
</comment>
<dbReference type="InterPro" id="IPR049551">
    <property type="entry name" value="PKS_DH_C"/>
</dbReference>
<dbReference type="GeneID" id="68354377"/>
<reference evidence="2" key="1">
    <citation type="submission" date="2021-09" db="EMBL/GenBank/DDBJ databases">
        <title>A high-quality genome of the endoparasitic fungus Hirsutella rhossiliensis with a comparison of Hirsutella genomes reveals transposable elements contributing to genome size variation.</title>
        <authorList>
            <person name="Lin R."/>
            <person name="Jiao Y."/>
            <person name="Sun X."/>
            <person name="Ling J."/>
            <person name="Xie B."/>
            <person name="Cheng X."/>
        </authorList>
    </citation>
    <scope>NUCLEOTIDE SEQUENCE</scope>
    <source>
        <strain evidence="2">HR02</strain>
    </source>
</reference>
<evidence type="ECO:0000313" key="3">
    <source>
        <dbReference type="Proteomes" id="UP000824596"/>
    </source>
</evidence>
<feature type="domain" description="Polyketide synthase dehydratase" evidence="1">
    <location>
        <begin position="119"/>
        <end position="158"/>
    </location>
</feature>
<evidence type="ECO:0000259" key="1">
    <source>
        <dbReference type="Pfam" id="PF14765"/>
    </source>
</evidence>
<dbReference type="Pfam" id="PF14765">
    <property type="entry name" value="PS-DH"/>
    <property type="match status" value="1"/>
</dbReference>
<dbReference type="Proteomes" id="UP000824596">
    <property type="component" value="Unassembled WGS sequence"/>
</dbReference>
<organism evidence="2 3">
    <name type="scientific">Hirsutella rhossiliensis</name>
    <dbReference type="NCBI Taxonomy" id="111463"/>
    <lineage>
        <taxon>Eukaryota</taxon>
        <taxon>Fungi</taxon>
        <taxon>Dikarya</taxon>
        <taxon>Ascomycota</taxon>
        <taxon>Pezizomycotina</taxon>
        <taxon>Sordariomycetes</taxon>
        <taxon>Hypocreomycetidae</taxon>
        <taxon>Hypocreales</taxon>
        <taxon>Ophiocordycipitaceae</taxon>
        <taxon>Hirsutella</taxon>
    </lineage>
</organism>
<proteinExistence type="predicted"/>
<evidence type="ECO:0000313" key="2">
    <source>
        <dbReference type="EMBL" id="KAH0962738.1"/>
    </source>
</evidence>
<accession>A0A9P8MV41</accession>
<gene>
    <name evidence="2" type="ORF">HRG_05248</name>
</gene>
<keyword evidence="3" id="KW-1185">Reference proteome</keyword>
<sequence length="168" mass="18602">MEELDQHSDHTVEALQMTAKRVGTIQNLQLRDVRIRRALVLADPEAGVESWFHLKPRKTGIRGGVGAWLEFTFYINLDGDKFVEHASGLCQVVYEHETPPSDVDDPAYQSRITTRAAVQRALIDVPDTKVLTQNPFKTGYLIHPGTLDSCFQAMFASARGFDAGSGSA</sequence>
<dbReference type="InterPro" id="IPR042104">
    <property type="entry name" value="PKS_dehydratase_sf"/>
</dbReference>
<dbReference type="OrthoDB" id="10653741at2759"/>
<dbReference type="EMBL" id="JAIZPD010000005">
    <property type="protein sequence ID" value="KAH0962738.1"/>
    <property type="molecule type" value="Genomic_DNA"/>
</dbReference>
<dbReference type="Gene3D" id="3.10.129.110">
    <property type="entry name" value="Polyketide synthase dehydratase"/>
    <property type="match status" value="1"/>
</dbReference>